<feature type="compositionally biased region" description="Polar residues" evidence="7">
    <location>
        <begin position="585"/>
        <end position="596"/>
    </location>
</feature>
<dbReference type="Proteomes" id="UP000242525">
    <property type="component" value="Unassembled WGS sequence"/>
</dbReference>
<dbReference type="PRINTS" id="PR00053">
    <property type="entry name" value="FORKHEAD"/>
</dbReference>
<evidence type="ECO:0000259" key="9">
    <source>
        <dbReference type="PROSITE" id="PS50039"/>
    </source>
</evidence>
<evidence type="ECO:0000256" key="1">
    <source>
        <dbReference type="ARBA" id="ARBA00004123"/>
    </source>
</evidence>
<dbReference type="GO" id="GO:0000978">
    <property type="term" value="F:RNA polymerase II cis-regulatory region sequence-specific DNA binding"/>
    <property type="evidence" value="ECO:0007669"/>
    <property type="project" value="TreeGrafter"/>
</dbReference>
<dbReference type="GO" id="GO:2000221">
    <property type="term" value="P:negative regulation of pseudohyphal growth"/>
    <property type="evidence" value="ECO:0007669"/>
    <property type="project" value="UniProtKB-ARBA"/>
</dbReference>
<feature type="domain" description="FHA" evidence="8">
    <location>
        <begin position="93"/>
        <end position="150"/>
    </location>
</feature>
<dbReference type="Pfam" id="PF00498">
    <property type="entry name" value="FHA"/>
    <property type="match status" value="1"/>
</dbReference>
<reference evidence="10" key="1">
    <citation type="submission" date="2014-03" db="EMBL/GenBank/DDBJ databases">
        <authorList>
            <person name="Casaregola S."/>
        </authorList>
    </citation>
    <scope>NUCLEOTIDE SEQUENCE [LARGE SCALE GENOMIC DNA]</scope>
    <source>
        <strain evidence="10">CLIB 918</strain>
    </source>
</reference>
<evidence type="ECO:0000313" key="10">
    <source>
        <dbReference type="EMBL" id="CDO52850.1"/>
    </source>
</evidence>
<dbReference type="FunFam" id="1.10.10.10:FF:000030">
    <property type="entry name" value="Forkhead box protein K2"/>
    <property type="match status" value="1"/>
</dbReference>
<evidence type="ECO:0000256" key="3">
    <source>
        <dbReference type="ARBA" id="ARBA00023125"/>
    </source>
</evidence>
<feature type="compositionally biased region" description="Polar residues" evidence="7">
    <location>
        <begin position="1"/>
        <end position="23"/>
    </location>
</feature>
<dbReference type="PROSITE" id="PS00657">
    <property type="entry name" value="FORK_HEAD_1"/>
    <property type="match status" value="1"/>
</dbReference>
<dbReference type="CDD" id="cd00059">
    <property type="entry name" value="FH_FOX"/>
    <property type="match status" value="1"/>
</dbReference>
<dbReference type="PANTHER" id="PTHR45881:SF1">
    <property type="entry name" value="FORK HEAD PROTEIN HOMOLOG 2"/>
    <property type="match status" value="1"/>
</dbReference>
<sequence length="708" mass="78102">MQSPTNRVSRSNTLLEDPQSSPTVVKRRRMSEIDDENLTDDDINYIIANLSLPSSDTQVAVDYANHKTTKTEVQAYAKLAGSTWTYYVQTPSLVIGRSSEPTGAAKDEVQIDLSPAKVVSRKHAVVQYNGRGWDLVIYGRNGAKVDKTLVREGKTQELQSGNIIEIGGVQMMFVLPDCRPKIASGFRKRVGQPIIPEVMSATINPGVVDPFHRILSTDAATGVVPTEFTRNQAYHSIGETREQSSQHPKQSKQPNQAKQQQTPQQPLDQISSSTTTEFPDQFGPIVSKQSFSKGLAYLKETTNAMQLYNQDLSKEEFKSTKPPYSYATIISQAIFSNPDQALSLSEIYEWIMEHYAYYRFSKTGWQNSIRHNLSLNKAFEKVPRKKDEPGKGMKWMIVEEFREELEKKVKQGELKGKLAPRKPSPQEPQFVADLGIRTDVSKDEVEVATVVANLATSPIKGSFNEGNSMVMGSSSSNNFNLSPVKSEPKEPIFSTPIKQPRDYSDQYGLLSGGSTATSYSPSRYPEAYTPERGTRKAALPKGLGQTPNLVKSSTEIMTPRNKIMVERPSGGSSVSSACTLSASTPSTGNTTLSDNSMIRHEPESLITPLSSTSTPGQIQKTNLPLVGPSSAQQQQLPSSFMPTSSPAPFWRFVQTPKRNDEFSPTKFSTPPVTSEVGDLQNVDLARGFKKIKNFSNSLSTEGTPEKVK</sequence>
<feature type="compositionally biased region" description="Low complexity" evidence="7">
    <location>
        <begin position="604"/>
        <end position="615"/>
    </location>
</feature>
<keyword evidence="3 6" id="KW-0238">DNA-binding</keyword>
<dbReference type="AlphaFoldDB" id="A0A0J9X6Q3"/>
<dbReference type="InterPro" id="IPR008984">
    <property type="entry name" value="SMAD_FHA_dom_sf"/>
</dbReference>
<dbReference type="InterPro" id="IPR036390">
    <property type="entry name" value="WH_DNA-bd_sf"/>
</dbReference>
<keyword evidence="11" id="KW-1185">Reference proteome</keyword>
<dbReference type="InterPro" id="IPR000253">
    <property type="entry name" value="FHA_dom"/>
</dbReference>
<protein>
    <submittedName>
        <fullName evidence="10">Similar to Saccharomyces cerevisiae YIL131C FKH1 Forkhead family transcription factor with a minor role in the expression of G2/M phase genes</fullName>
    </submittedName>
</protein>
<dbReference type="Pfam" id="PF00250">
    <property type="entry name" value="Forkhead"/>
    <property type="match status" value="1"/>
</dbReference>
<dbReference type="PANTHER" id="PTHR45881">
    <property type="entry name" value="CHECKPOINT SUPPRESSOR 1-LIKE, ISOFORM A-RELATED"/>
    <property type="match status" value="1"/>
</dbReference>
<dbReference type="InterPro" id="IPR018122">
    <property type="entry name" value="TF_fork_head_CS_1"/>
</dbReference>
<dbReference type="CDD" id="cd22701">
    <property type="entry name" value="FHA_FKH1-like"/>
    <property type="match status" value="1"/>
</dbReference>
<proteinExistence type="predicted"/>
<dbReference type="InterPro" id="IPR036388">
    <property type="entry name" value="WH-like_DNA-bd_sf"/>
</dbReference>
<comment type="caution">
    <text evidence="10">The sequence shown here is derived from an EMBL/GenBank/DDBJ whole genome shotgun (WGS) entry which is preliminary data.</text>
</comment>
<dbReference type="EMBL" id="CCBN010000004">
    <property type="protein sequence ID" value="CDO52850.1"/>
    <property type="molecule type" value="Genomic_DNA"/>
</dbReference>
<feature type="compositionally biased region" description="Low complexity" evidence="7">
    <location>
        <begin position="569"/>
        <end position="584"/>
    </location>
</feature>
<dbReference type="PROSITE" id="PS50006">
    <property type="entry name" value="FHA_DOMAIN"/>
    <property type="match status" value="1"/>
</dbReference>
<dbReference type="PROSITE" id="PS50039">
    <property type="entry name" value="FORK_HEAD_3"/>
    <property type="match status" value="1"/>
</dbReference>
<evidence type="ECO:0000256" key="5">
    <source>
        <dbReference type="ARBA" id="ARBA00023242"/>
    </source>
</evidence>
<dbReference type="STRING" id="1173061.A0A0J9X6Q3"/>
<keyword evidence="2" id="KW-0805">Transcription regulation</keyword>
<keyword evidence="5 6" id="KW-0539">Nucleus</keyword>
<name>A0A0J9X6Q3_GEOCN</name>
<comment type="subcellular location">
    <subcellularLocation>
        <location evidence="1 6">Nucleus</location>
    </subcellularLocation>
</comment>
<evidence type="ECO:0000256" key="7">
    <source>
        <dbReference type="SAM" id="MobiDB-lite"/>
    </source>
</evidence>
<evidence type="ECO:0000256" key="6">
    <source>
        <dbReference type="PROSITE-ProRule" id="PRU00089"/>
    </source>
</evidence>
<feature type="region of interest" description="Disordered" evidence="7">
    <location>
        <begin position="565"/>
        <end position="650"/>
    </location>
</feature>
<dbReference type="InterPro" id="IPR030456">
    <property type="entry name" value="TF_fork_head_CS_2"/>
</dbReference>
<gene>
    <name evidence="10" type="ORF">BN980_GECA04s00461g</name>
</gene>
<feature type="compositionally biased region" description="Low complexity" evidence="7">
    <location>
        <begin position="245"/>
        <end position="269"/>
    </location>
</feature>
<feature type="region of interest" description="Disordered" evidence="7">
    <location>
        <begin position="238"/>
        <end position="285"/>
    </location>
</feature>
<dbReference type="InterPro" id="IPR001766">
    <property type="entry name" value="Fork_head_dom"/>
</dbReference>
<feature type="domain" description="Fork-head" evidence="9">
    <location>
        <begin position="321"/>
        <end position="411"/>
    </location>
</feature>
<feature type="region of interest" description="Disordered" evidence="7">
    <location>
        <begin position="1"/>
        <end position="32"/>
    </location>
</feature>
<feature type="region of interest" description="Disordered" evidence="7">
    <location>
        <begin position="481"/>
        <end position="503"/>
    </location>
</feature>
<evidence type="ECO:0000256" key="2">
    <source>
        <dbReference type="ARBA" id="ARBA00023015"/>
    </source>
</evidence>
<dbReference type="PROSITE" id="PS00658">
    <property type="entry name" value="FORK_HEAD_2"/>
    <property type="match status" value="1"/>
</dbReference>
<evidence type="ECO:0000259" key="8">
    <source>
        <dbReference type="PROSITE" id="PS50006"/>
    </source>
</evidence>
<dbReference type="GO" id="GO:0005634">
    <property type="term" value="C:nucleus"/>
    <property type="evidence" value="ECO:0007669"/>
    <property type="project" value="UniProtKB-SubCell"/>
</dbReference>
<dbReference type="Gene3D" id="2.60.200.20">
    <property type="match status" value="1"/>
</dbReference>
<keyword evidence="4" id="KW-0804">Transcription</keyword>
<dbReference type="OrthoDB" id="5954824at2759"/>
<dbReference type="Gene3D" id="1.10.10.10">
    <property type="entry name" value="Winged helix-like DNA-binding domain superfamily/Winged helix DNA-binding domain"/>
    <property type="match status" value="1"/>
</dbReference>
<organism evidence="10 11">
    <name type="scientific">Geotrichum candidum</name>
    <name type="common">Oospora lactis</name>
    <name type="synonym">Dipodascus geotrichum</name>
    <dbReference type="NCBI Taxonomy" id="1173061"/>
    <lineage>
        <taxon>Eukaryota</taxon>
        <taxon>Fungi</taxon>
        <taxon>Dikarya</taxon>
        <taxon>Ascomycota</taxon>
        <taxon>Saccharomycotina</taxon>
        <taxon>Dipodascomycetes</taxon>
        <taxon>Dipodascales</taxon>
        <taxon>Dipodascaceae</taxon>
        <taxon>Geotrichum</taxon>
    </lineage>
</organism>
<dbReference type="GO" id="GO:0000981">
    <property type="term" value="F:DNA-binding transcription factor activity, RNA polymerase II-specific"/>
    <property type="evidence" value="ECO:0007669"/>
    <property type="project" value="TreeGrafter"/>
</dbReference>
<feature type="compositionally biased region" description="Low complexity" evidence="7">
    <location>
        <begin position="628"/>
        <end position="639"/>
    </location>
</feature>
<evidence type="ECO:0000313" key="11">
    <source>
        <dbReference type="Proteomes" id="UP000242525"/>
    </source>
</evidence>
<evidence type="ECO:0000256" key="4">
    <source>
        <dbReference type="ARBA" id="ARBA00023163"/>
    </source>
</evidence>
<feature type="DNA-binding region" description="Fork-head" evidence="6">
    <location>
        <begin position="321"/>
        <end position="411"/>
    </location>
</feature>
<dbReference type="SMART" id="SM00339">
    <property type="entry name" value="FH"/>
    <property type="match status" value="1"/>
</dbReference>
<dbReference type="SUPFAM" id="SSF49879">
    <property type="entry name" value="SMAD/FHA domain"/>
    <property type="match status" value="1"/>
</dbReference>
<accession>A0A0J9X6Q3</accession>
<dbReference type="SUPFAM" id="SSF46785">
    <property type="entry name" value="Winged helix' DNA-binding domain"/>
    <property type="match status" value="1"/>
</dbReference>